<evidence type="ECO:0000256" key="3">
    <source>
        <dbReference type="ARBA" id="ARBA00022670"/>
    </source>
</evidence>
<dbReference type="PANTHER" id="PTHR33695:SF1">
    <property type="entry name" value="LIPOPROTEIN SIGNAL PEPTIDASE"/>
    <property type="match status" value="1"/>
</dbReference>
<dbReference type="EMBL" id="JAHUZE010000006">
    <property type="protein sequence ID" value="MBV7380936.1"/>
    <property type="molecule type" value="Genomic_DNA"/>
</dbReference>
<proteinExistence type="inferred from homology"/>
<keyword evidence="3 9" id="KW-0645">Protease</keyword>
<keyword evidence="7 9" id="KW-1133">Transmembrane helix</keyword>
<protein>
    <recommendedName>
        <fullName evidence="9">Lipoprotein signal peptidase</fullName>
        <ecNumber evidence="9">3.4.23.36</ecNumber>
    </recommendedName>
    <alternativeName>
        <fullName evidence="9">Prolipoprotein signal peptidase</fullName>
    </alternativeName>
    <alternativeName>
        <fullName evidence="9">Signal peptidase II</fullName>
        <shortName evidence="9">SPase II</shortName>
    </alternativeName>
</protein>
<keyword evidence="4 9" id="KW-0812">Transmembrane</keyword>
<name>A0ABS6T867_9RHOB</name>
<evidence type="ECO:0000256" key="5">
    <source>
        <dbReference type="ARBA" id="ARBA00022750"/>
    </source>
</evidence>
<comment type="subcellular location">
    <subcellularLocation>
        <location evidence="9">Cell membrane</location>
        <topology evidence="9">Multi-pass membrane protein</topology>
    </subcellularLocation>
</comment>
<dbReference type="PANTHER" id="PTHR33695">
    <property type="entry name" value="LIPOPROTEIN SIGNAL PEPTIDASE"/>
    <property type="match status" value="1"/>
</dbReference>
<dbReference type="HAMAP" id="MF_00161">
    <property type="entry name" value="LspA"/>
    <property type="match status" value="1"/>
</dbReference>
<evidence type="ECO:0000256" key="8">
    <source>
        <dbReference type="ARBA" id="ARBA00023136"/>
    </source>
</evidence>
<feature type="active site" evidence="9">
    <location>
        <position position="140"/>
    </location>
</feature>
<feature type="active site" evidence="9">
    <location>
        <position position="122"/>
    </location>
</feature>
<comment type="caution">
    <text evidence="12">The sequence shown here is derived from an EMBL/GenBank/DDBJ whole genome shotgun (WGS) entry which is preliminary data.</text>
</comment>
<evidence type="ECO:0000256" key="7">
    <source>
        <dbReference type="ARBA" id="ARBA00022989"/>
    </source>
</evidence>
<evidence type="ECO:0000256" key="2">
    <source>
        <dbReference type="ARBA" id="ARBA00022475"/>
    </source>
</evidence>
<evidence type="ECO:0000256" key="6">
    <source>
        <dbReference type="ARBA" id="ARBA00022801"/>
    </source>
</evidence>
<evidence type="ECO:0000256" key="9">
    <source>
        <dbReference type="HAMAP-Rule" id="MF_00161"/>
    </source>
</evidence>
<sequence length="164" mass="17502">MYGWDDEMKQSHFQGFIAAGSAFLVDQVTKAIVVANAADLSAGIPVFPGFNLIYLRNDGVTFGLLGGAPWWSLTVLALAVCGWLTVMLVRTANPVEAIAYGAIIGGALGNVLDRIRFRGVTDFLDFYAGSTHWPAFNMADVFVVGGVGLLLIAPWLSAKFQTGT</sequence>
<evidence type="ECO:0000313" key="12">
    <source>
        <dbReference type="EMBL" id="MBV7380936.1"/>
    </source>
</evidence>
<evidence type="ECO:0000313" key="13">
    <source>
        <dbReference type="Proteomes" id="UP000756530"/>
    </source>
</evidence>
<keyword evidence="2 9" id="KW-1003">Cell membrane</keyword>
<dbReference type="NCBIfam" id="TIGR00077">
    <property type="entry name" value="lspA"/>
    <property type="match status" value="1"/>
</dbReference>
<keyword evidence="13" id="KW-1185">Reference proteome</keyword>
<dbReference type="RefSeq" id="WP_081979728.1">
    <property type="nucleotide sequence ID" value="NZ_JAHUZE010000006.1"/>
</dbReference>
<feature type="transmembrane region" description="Helical" evidence="9">
    <location>
        <begin position="70"/>
        <end position="90"/>
    </location>
</feature>
<keyword evidence="8 9" id="KW-0472">Membrane</keyword>
<evidence type="ECO:0000256" key="4">
    <source>
        <dbReference type="ARBA" id="ARBA00022692"/>
    </source>
</evidence>
<dbReference type="EC" id="3.4.23.36" evidence="9"/>
<feature type="transmembrane region" description="Helical" evidence="9">
    <location>
        <begin position="97"/>
        <end position="115"/>
    </location>
</feature>
<dbReference type="GO" id="GO:0004190">
    <property type="term" value="F:aspartic-type endopeptidase activity"/>
    <property type="evidence" value="ECO:0007669"/>
    <property type="project" value="UniProtKB-EC"/>
</dbReference>
<dbReference type="InterPro" id="IPR001872">
    <property type="entry name" value="Peptidase_A8"/>
</dbReference>
<comment type="caution">
    <text evidence="9">Lacks conserved residue(s) required for the propagation of feature annotation.</text>
</comment>
<feature type="transmembrane region" description="Helical" evidence="9">
    <location>
        <begin position="135"/>
        <end position="156"/>
    </location>
</feature>
<dbReference type="Pfam" id="PF01252">
    <property type="entry name" value="Peptidase_A8"/>
    <property type="match status" value="1"/>
</dbReference>
<organism evidence="12 13">
    <name type="scientific">Maritimibacter dapengensis</name>
    <dbReference type="NCBI Taxonomy" id="2836868"/>
    <lineage>
        <taxon>Bacteria</taxon>
        <taxon>Pseudomonadati</taxon>
        <taxon>Pseudomonadota</taxon>
        <taxon>Alphaproteobacteria</taxon>
        <taxon>Rhodobacterales</taxon>
        <taxon>Roseobacteraceae</taxon>
        <taxon>Maritimibacter</taxon>
    </lineage>
</organism>
<accession>A0ABS6T867</accession>
<dbReference type="Proteomes" id="UP000756530">
    <property type="component" value="Unassembled WGS sequence"/>
</dbReference>
<dbReference type="PROSITE" id="PS00855">
    <property type="entry name" value="SPASE_II"/>
    <property type="match status" value="1"/>
</dbReference>
<evidence type="ECO:0000256" key="11">
    <source>
        <dbReference type="RuleBase" id="RU004181"/>
    </source>
</evidence>
<evidence type="ECO:0000256" key="1">
    <source>
        <dbReference type="ARBA" id="ARBA00006139"/>
    </source>
</evidence>
<comment type="function">
    <text evidence="9 10">This protein specifically catalyzes the removal of signal peptides from prolipoproteins.</text>
</comment>
<comment type="similarity">
    <text evidence="1 9 11">Belongs to the peptidase A8 family.</text>
</comment>
<keyword evidence="6 9" id="KW-0378">Hydrolase</keyword>
<evidence type="ECO:0000256" key="10">
    <source>
        <dbReference type="RuleBase" id="RU000594"/>
    </source>
</evidence>
<keyword evidence="5 9" id="KW-0064">Aspartyl protease</keyword>
<gene>
    <name evidence="9 12" type="primary">lspA</name>
    <name evidence="12" type="ORF">KJP28_18575</name>
</gene>
<dbReference type="PRINTS" id="PR00781">
    <property type="entry name" value="LIPOSIGPTASE"/>
</dbReference>
<comment type="catalytic activity">
    <reaction evidence="9 10">
        <text>Release of signal peptides from bacterial membrane prolipoproteins. Hydrolyzes -Xaa-Yaa-Zaa-|-(S,diacylglyceryl)Cys-, in which Xaa is hydrophobic (preferably Leu), and Yaa (Ala or Ser) and Zaa (Gly or Ala) have small, neutral side chains.</text>
        <dbReference type="EC" id="3.4.23.36"/>
    </reaction>
</comment>
<reference evidence="12 13" key="1">
    <citation type="submission" date="2021-05" db="EMBL/GenBank/DDBJ databases">
        <title>Culturable bacteria isolated from Daya Bay.</title>
        <authorList>
            <person name="Zheng W."/>
            <person name="Yu S."/>
            <person name="Huang Y."/>
        </authorList>
    </citation>
    <scope>NUCLEOTIDE SEQUENCE [LARGE SCALE GENOMIC DNA]</scope>
    <source>
        <strain evidence="12 13">DP4N28-5</strain>
    </source>
</reference>
<comment type="pathway">
    <text evidence="9">Protein modification; lipoprotein biosynthesis (signal peptide cleavage).</text>
</comment>